<dbReference type="SMART" id="SM00774">
    <property type="entry name" value="WRKY"/>
    <property type="match status" value="1"/>
</dbReference>
<feature type="region of interest" description="Disordered" evidence="6">
    <location>
        <begin position="247"/>
        <end position="266"/>
    </location>
</feature>
<evidence type="ECO:0000256" key="3">
    <source>
        <dbReference type="ARBA" id="ARBA00023125"/>
    </source>
</evidence>
<evidence type="ECO:0000313" key="8">
    <source>
        <dbReference type="EMBL" id="JAT62437.1"/>
    </source>
</evidence>
<evidence type="ECO:0000256" key="6">
    <source>
        <dbReference type="SAM" id="MobiDB-lite"/>
    </source>
</evidence>
<sequence length="325" mass="36004">KHGLPIFLLSFPQFSTTFPSFFVTLRPREMFSLEDQGGTGNSHMGFYPQVSHPHPSSSFSPYGYQHSIRALNDFPSSSSSSVAGGDAGRHLRRDPPPMAAKHRDDAPDGGGPVDQFGAPLLQRSATAVWPWDEAGGSGSKRSSAVAGESRSINNNTRSSLSVAAIKMKKVKARRKVREPRFCFKTMSDVDVLDDGYKWRKYGQKVVKNTQHPREMKFRSYRKKCQMICAREFRPQELLPLHSGQLPCEEAGGTPGGGPPDGDHDLRRQAHPLAVPRRGRAQDFHSDQLLLVAPAHHLARFSSLCLRRYVKTSIFICPSLLGVAIK</sequence>
<protein>
    <submittedName>
        <fullName evidence="8">Putative WRKY transcription factor 13</fullName>
    </submittedName>
</protein>
<dbReference type="GO" id="GO:0043565">
    <property type="term" value="F:sequence-specific DNA binding"/>
    <property type="evidence" value="ECO:0007669"/>
    <property type="project" value="InterPro"/>
</dbReference>
<evidence type="ECO:0000256" key="2">
    <source>
        <dbReference type="ARBA" id="ARBA00023015"/>
    </source>
</evidence>
<dbReference type="PANTHER" id="PTHR31221">
    <property type="entry name" value="WRKY TRANSCRIPTION FACTOR PROTEIN 1-RELATED"/>
    <property type="match status" value="1"/>
</dbReference>
<evidence type="ECO:0000256" key="4">
    <source>
        <dbReference type="ARBA" id="ARBA00023163"/>
    </source>
</evidence>
<organism evidence="8">
    <name type="scientific">Anthurium amnicola</name>
    <dbReference type="NCBI Taxonomy" id="1678845"/>
    <lineage>
        <taxon>Eukaryota</taxon>
        <taxon>Viridiplantae</taxon>
        <taxon>Streptophyta</taxon>
        <taxon>Embryophyta</taxon>
        <taxon>Tracheophyta</taxon>
        <taxon>Spermatophyta</taxon>
        <taxon>Magnoliopsida</taxon>
        <taxon>Liliopsida</taxon>
        <taxon>Araceae</taxon>
        <taxon>Pothoideae</taxon>
        <taxon>Potheae</taxon>
        <taxon>Anthurium</taxon>
    </lineage>
</organism>
<feature type="region of interest" description="Disordered" evidence="6">
    <location>
        <begin position="75"/>
        <end position="115"/>
    </location>
</feature>
<dbReference type="SUPFAM" id="SSF118290">
    <property type="entry name" value="WRKY DNA-binding domain"/>
    <property type="match status" value="1"/>
</dbReference>
<keyword evidence="4" id="KW-0804">Transcription</keyword>
<dbReference type="Gene3D" id="2.20.25.80">
    <property type="entry name" value="WRKY domain"/>
    <property type="match status" value="1"/>
</dbReference>
<dbReference type="GO" id="GO:0003700">
    <property type="term" value="F:DNA-binding transcription factor activity"/>
    <property type="evidence" value="ECO:0007669"/>
    <property type="project" value="InterPro"/>
</dbReference>
<dbReference type="InterPro" id="IPR044810">
    <property type="entry name" value="WRKY_plant"/>
</dbReference>
<keyword evidence="2" id="KW-0805">Transcription regulation</keyword>
<evidence type="ECO:0000256" key="1">
    <source>
        <dbReference type="ARBA" id="ARBA00004123"/>
    </source>
</evidence>
<dbReference type="AlphaFoldDB" id="A0A1D1Z6C6"/>
<proteinExistence type="predicted"/>
<dbReference type="Pfam" id="PF03106">
    <property type="entry name" value="WRKY"/>
    <property type="match status" value="1"/>
</dbReference>
<evidence type="ECO:0000259" key="7">
    <source>
        <dbReference type="PROSITE" id="PS50811"/>
    </source>
</evidence>
<dbReference type="PANTHER" id="PTHR31221:SF17">
    <property type="entry name" value="WRKY TRANSCRIPTION FACTOR 13-RELATED"/>
    <property type="match status" value="1"/>
</dbReference>
<feature type="non-terminal residue" evidence="8">
    <location>
        <position position="1"/>
    </location>
</feature>
<dbReference type="InterPro" id="IPR036576">
    <property type="entry name" value="WRKY_dom_sf"/>
</dbReference>
<feature type="domain" description="WRKY" evidence="7">
    <location>
        <begin position="187"/>
        <end position="224"/>
    </location>
</feature>
<reference evidence="8" key="1">
    <citation type="submission" date="2015-07" db="EMBL/GenBank/DDBJ databases">
        <title>Transcriptome Assembly of Anthurium amnicola.</title>
        <authorList>
            <person name="Suzuki J."/>
        </authorList>
    </citation>
    <scope>NUCLEOTIDE SEQUENCE</scope>
</reference>
<name>A0A1D1Z6C6_9ARAE</name>
<comment type="subcellular location">
    <subcellularLocation>
        <location evidence="1">Nucleus</location>
    </subcellularLocation>
</comment>
<feature type="region of interest" description="Disordered" evidence="6">
    <location>
        <begin position="129"/>
        <end position="153"/>
    </location>
</feature>
<dbReference type="InterPro" id="IPR003657">
    <property type="entry name" value="WRKY_dom"/>
</dbReference>
<feature type="compositionally biased region" description="Basic and acidic residues" evidence="6">
    <location>
        <begin position="87"/>
        <end position="106"/>
    </location>
</feature>
<keyword evidence="5" id="KW-0539">Nucleus</keyword>
<evidence type="ECO:0000256" key="5">
    <source>
        <dbReference type="ARBA" id="ARBA00023242"/>
    </source>
</evidence>
<dbReference type="GO" id="GO:0005634">
    <property type="term" value="C:nucleus"/>
    <property type="evidence" value="ECO:0007669"/>
    <property type="project" value="UniProtKB-SubCell"/>
</dbReference>
<gene>
    <name evidence="8" type="primary">WRKY13</name>
    <name evidence="8" type="ORF">g.43601</name>
</gene>
<accession>A0A1D1Z6C6</accession>
<keyword evidence="3" id="KW-0238">DNA-binding</keyword>
<dbReference type="EMBL" id="GDJX01005499">
    <property type="protein sequence ID" value="JAT62437.1"/>
    <property type="molecule type" value="Transcribed_RNA"/>
</dbReference>
<dbReference type="PROSITE" id="PS50811">
    <property type="entry name" value="WRKY"/>
    <property type="match status" value="1"/>
</dbReference>